<dbReference type="InParanoid" id="A0A165J0L2"/>
<proteinExistence type="predicted"/>
<evidence type="ECO:0000256" key="1">
    <source>
        <dbReference type="SAM" id="MobiDB-lite"/>
    </source>
</evidence>
<sequence>MSSPAERSVAHITFKRDRKSGSYVPDKTYPSLSPYRVQPTRRRHSSITSVIVDSSTGKVVPTLDSFLGDSSRAQSRARSRARSGLRQSVRASSPVEHDDRRGSESGTRVDEEGEREPGEEPMPEVPVSFATGLDDRPAPTSPPLPPRPSSAAPVSPTPPHLPPSSQEQPIKLGFDTLQELEVALSTAAMDDLPGQRALTDLLLHSPPLLPLLPPLPLLIHTALRVLSPTPLPPLLPQLLALLAQIEQHRQLLVSQARRALELHESAGKGAKGRLGREQRRVLRGVAGERVDGAERRKWWALGIHLRRTHIREMLTLNPYTDPALLLSPHFPAQPTVSTLHLSPTEQTEHLALHQRCQQLITDVSRWASAFTGTPQEAQREFEERWPMVPGWDVTREVVLGYCREVGRAEGVLREVFALPLGGAEQGGQGHGHGEAVKIEPLQEMGGAAKLEPISPTQHLVRVVS</sequence>
<name>A0A165J0L2_9BASI</name>
<feature type="compositionally biased region" description="Pro residues" evidence="1">
    <location>
        <begin position="139"/>
        <end position="148"/>
    </location>
</feature>
<feature type="compositionally biased region" description="Low complexity" evidence="1">
    <location>
        <begin position="46"/>
        <end position="56"/>
    </location>
</feature>
<dbReference type="AlphaFoldDB" id="A0A165J0L2"/>
<reference evidence="2 3" key="1">
    <citation type="journal article" date="2016" name="Mol. Biol. Evol.">
        <title>Comparative Genomics of Early-Diverging Mushroom-Forming Fungi Provides Insights into the Origins of Lignocellulose Decay Capabilities.</title>
        <authorList>
            <person name="Nagy L.G."/>
            <person name="Riley R."/>
            <person name="Tritt A."/>
            <person name="Adam C."/>
            <person name="Daum C."/>
            <person name="Floudas D."/>
            <person name="Sun H."/>
            <person name="Yadav J.S."/>
            <person name="Pangilinan J."/>
            <person name="Larsson K.H."/>
            <person name="Matsuura K."/>
            <person name="Barry K."/>
            <person name="Labutti K."/>
            <person name="Kuo R."/>
            <person name="Ohm R.A."/>
            <person name="Bhattacharya S.S."/>
            <person name="Shirouzu T."/>
            <person name="Yoshinaga Y."/>
            <person name="Martin F.M."/>
            <person name="Grigoriev I.V."/>
            <person name="Hibbett D.S."/>
        </authorList>
    </citation>
    <scope>NUCLEOTIDE SEQUENCE [LARGE SCALE GENOMIC DNA]</scope>
    <source>
        <strain evidence="2 3">HHB12733</strain>
    </source>
</reference>
<feature type="region of interest" description="Disordered" evidence="1">
    <location>
        <begin position="1"/>
        <end position="168"/>
    </location>
</feature>
<accession>A0A165J0L2</accession>
<dbReference type="OrthoDB" id="10604800at2759"/>
<feature type="compositionally biased region" description="Basic and acidic residues" evidence="1">
    <location>
        <begin position="95"/>
        <end position="118"/>
    </location>
</feature>
<evidence type="ECO:0000313" key="3">
    <source>
        <dbReference type="Proteomes" id="UP000076842"/>
    </source>
</evidence>
<protein>
    <submittedName>
        <fullName evidence="2">Uncharacterized protein</fullName>
    </submittedName>
</protein>
<organism evidence="2 3">
    <name type="scientific">Calocera cornea HHB12733</name>
    <dbReference type="NCBI Taxonomy" id="1353952"/>
    <lineage>
        <taxon>Eukaryota</taxon>
        <taxon>Fungi</taxon>
        <taxon>Dikarya</taxon>
        <taxon>Basidiomycota</taxon>
        <taxon>Agaricomycotina</taxon>
        <taxon>Dacrymycetes</taxon>
        <taxon>Dacrymycetales</taxon>
        <taxon>Dacrymycetaceae</taxon>
        <taxon>Calocera</taxon>
    </lineage>
</organism>
<keyword evidence="3" id="KW-1185">Reference proteome</keyword>
<gene>
    <name evidence="2" type="ORF">CALCODRAFT_480157</name>
</gene>
<dbReference type="Proteomes" id="UP000076842">
    <property type="component" value="Unassembled WGS sequence"/>
</dbReference>
<evidence type="ECO:0000313" key="2">
    <source>
        <dbReference type="EMBL" id="KZT61210.1"/>
    </source>
</evidence>
<dbReference type="EMBL" id="KV423925">
    <property type="protein sequence ID" value="KZT61210.1"/>
    <property type="molecule type" value="Genomic_DNA"/>
</dbReference>